<evidence type="ECO:0000256" key="7">
    <source>
        <dbReference type="ARBA" id="ARBA00022958"/>
    </source>
</evidence>
<dbReference type="Ensembl" id="ENSGWIT00000031756.1">
    <property type="protein sequence ID" value="ENSGWIP00000029087.1"/>
    <property type="gene ID" value="ENSGWIG00000015194.1"/>
</dbReference>
<keyword evidence="9" id="KW-0406">Ion transport</keyword>
<feature type="domain" description="Potassium channel tetramerisation-type BTB" evidence="14">
    <location>
        <begin position="12"/>
        <end position="83"/>
    </location>
</feature>
<keyword evidence="6" id="KW-0851">Voltage-gated channel</keyword>
<comment type="subcellular location">
    <subcellularLocation>
        <location evidence="1">Membrane</location>
        <topology evidence="1">Multi-pass membrane protein</topology>
    </subcellularLocation>
</comment>
<evidence type="ECO:0000256" key="6">
    <source>
        <dbReference type="ARBA" id="ARBA00022882"/>
    </source>
</evidence>
<keyword evidence="4 12" id="KW-0812">Transmembrane</keyword>
<dbReference type="Gene3D" id="1.10.287.70">
    <property type="match status" value="1"/>
</dbReference>
<dbReference type="PANTHER" id="PTHR11537:SF91">
    <property type="entry name" value="POTASSIUM VOLTAGE-GATED CHANNEL SUBFAMILY G MEMBER 3"/>
    <property type="match status" value="1"/>
</dbReference>
<dbReference type="PANTHER" id="PTHR11537">
    <property type="entry name" value="VOLTAGE-GATED POTASSIUM CHANNEL"/>
    <property type="match status" value="1"/>
</dbReference>
<feature type="transmembrane region" description="Helical" evidence="12">
    <location>
        <begin position="173"/>
        <end position="193"/>
    </location>
</feature>
<dbReference type="InterPro" id="IPR003131">
    <property type="entry name" value="T1-type_BTB"/>
</dbReference>
<dbReference type="GO" id="GO:0001508">
    <property type="term" value="P:action potential"/>
    <property type="evidence" value="ECO:0007669"/>
    <property type="project" value="TreeGrafter"/>
</dbReference>
<evidence type="ECO:0000259" key="13">
    <source>
        <dbReference type="Pfam" id="PF00520"/>
    </source>
</evidence>
<dbReference type="SUPFAM" id="SSF81324">
    <property type="entry name" value="Voltage-gated potassium channels"/>
    <property type="match status" value="1"/>
</dbReference>
<keyword evidence="11" id="KW-0407">Ion channel</keyword>
<feature type="transmembrane region" description="Helical" evidence="12">
    <location>
        <begin position="330"/>
        <end position="348"/>
    </location>
</feature>
<dbReference type="InterPro" id="IPR011333">
    <property type="entry name" value="SKP1/BTB/POZ_sf"/>
</dbReference>
<feature type="transmembrane region" description="Helical" evidence="12">
    <location>
        <begin position="274"/>
        <end position="295"/>
    </location>
</feature>
<dbReference type="Gene3D" id="3.30.710.10">
    <property type="entry name" value="Potassium Channel Kv1.1, Chain A"/>
    <property type="match status" value="1"/>
</dbReference>
<keyword evidence="5" id="KW-0631">Potassium channel</keyword>
<reference evidence="15" key="2">
    <citation type="submission" date="2025-08" db="UniProtKB">
        <authorList>
            <consortium name="Ensembl"/>
        </authorList>
    </citation>
    <scope>IDENTIFICATION</scope>
</reference>
<dbReference type="GO" id="GO:0051260">
    <property type="term" value="P:protein homooligomerization"/>
    <property type="evidence" value="ECO:0007669"/>
    <property type="project" value="InterPro"/>
</dbReference>
<evidence type="ECO:0000313" key="15">
    <source>
        <dbReference type="Ensembl" id="ENSGWIP00000029087.1"/>
    </source>
</evidence>
<dbReference type="GO" id="GO:0005251">
    <property type="term" value="F:delayed rectifier potassium channel activity"/>
    <property type="evidence" value="ECO:0007669"/>
    <property type="project" value="TreeGrafter"/>
</dbReference>
<evidence type="ECO:0000256" key="11">
    <source>
        <dbReference type="ARBA" id="ARBA00023303"/>
    </source>
</evidence>
<keyword evidence="7" id="KW-0630">Potassium</keyword>
<evidence type="ECO:0000256" key="8">
    <source>
        <dbReference type="ARBA" id="ARBA00022989"/>
    </source>
</evidence>
<dbReference type="AlphaFoldDB" id="A0A8C5GEM8"/>
<dbReference type="Proteomes" id="UP000694680">
    <property type="component" value="Chromosome 15"/>
</dbReference>
<evidence type="ECO:0000256" key="9">
    <source>
        <dbReference type="ARBA" id="ARBA00023065"/>
    </source>
</evidence>
<keyword evidence="2" id="KW-0813">Transport</keyword>
<evidence type="ECO:0000256" key="10">
    <source>
        <dbReference type="ARBA" id="ARBA00023136"/>
    </source>
</evidence>
<feature type="transmembrane region" description="Helical" evidence="12">
    <location>
        <begin position="205"/>
        <end position="226"/>
    </location>
</feature>
<evidence type="ECO:0000256" key="5">
    <source>
        <dbReference type="ARBA" id="ARBA00022826"/>
    </source>
</evidence>
<dbReference type="InterPro" id="IPR027359">
    <property type="entry name" value="Volt_channel_dom_sf"/>
</dbReference>
<keyword evidence="10 12" id="KW-0472">Membrane</keyword>
<keyword evidence="8 12" id="KW-1133">Transmembrane helix</keyword>
<proteinExistence type="predicted"/>
<dbReference type="InterPro" id="IPR005821">
    <property type="entry name" value="Ion_trans_dom"/>
</dbReference>
<evidence type="ECO:0000256" key="2">
    <source>
        <dbReference type="ARBA" id="ARBA00022448"/>
    </source>
</evidence>
<evidence type="ECO:0000256" key="3">
    <source>
        <dbReference type="ARBA" id="ARBA00022538"/>
    </source>
</evidence>
<dbReference type="Pfam" id="PF00520">
    <property type="entry name" value="Ion_trans"/>
    <property type="match status" value="1"/>
</dbReference>
<feature type="transmembrane region" description="Helical" evidence="12">
    <location>
        <begin position="144"/>
        <end position="167"/>
    </location>
</feature>
<dbReference type="PRINTS" id="PR01494">
    <property type="entry name" value="KV9CHANNEL"/>
</dbReference>
<dbReference type="PRINTS" id="PR00169">
    <property type="entry name" value="KCHANNEL"/>
</dbReference>
<dbReference type="InterPro" id="IPR028325">
    <property type="entry name" value="VG_K_chnl"/>
</dbReference>
<evidence type="ECO:0000259" key="14">
    <source>
        <dbReference type="Pfam" id="PF02214"/>
    </source>
</evidence>
<evidence type="ECO:0000256" key="4">
    <source>
        <dbReference type="ARBA" id="ARBA00022692"/>
    </source>
</evidence>
<reference evidence="15" key="1">
    <citation type="submission" date="2020-06" db="EMBL/GenBank/DDBJ databases">
        <authorList>
            <consortium name="Wellcome Sanger Institute Data Sharing"/>
        </authorList>
    </citation>
    <scope>NUCLEOTIDE SEQUENCE [LARGE SCALE GENOMIC DNA]</scope>
</reference>
<accession>A0A8C5GEM8</accession>
<dbReference type="Gene3D" id="1.20.120.350">
    <property type="entry name" value="Voltage-gated potassium channels. Chain C"/>
    <property type="match status" value="1"/>
</dbReference>
<evidence type="ECO:0000256" key="12">
    <source>
        <dbReference type="SAM" id="Phobius"/>
    </source>
</evidence>
<dbReference type="Pfam" id="PF02214">
    <property type="entry name" value="BTB_2"/>
    <property type="match status" value="1"/>
</dbReference>
<feature type="domain" description="Ion transport" evidence="13">
    <location>
        <begin position="148"/>
        <end position="337"/>
    </location>
</feature>
<name>A0A8C5GEM8_GOUWI</name>
<keyword evidence="16" id="KW-1185">Reference proteome</keyword>
<keyword evidence="3" id="KW-0633">Potassium transport</keyword>
<sequence length="364" mass="41381">MPRLRLITAPCTLNVGGRRFSFGAELMRRLPLSRLSRLHRCSSESELLELCDDYDLNTNEVFFDQHANAFSLILVYAQHGNLRLLYWGLDSSDLLPCCQGHLDRRLSTAHVHLFPKHEPCCPKPVQSCWREKVRRTFEEPTSSLMAQVVASVSMLFVVISTVLLSANDSSLDWVVEAVCISWFTAECLLRFLVSPDKCEFVQRPFNVIDLLAILPYYVSVGATLLTGEDSQVQRAGISLRLLQTMWIFWVIKLARHFLGLQTLGLMLRRCYRKMVMLLVFIGVAMVIFSSLAQLLEHGLDPENGNQDYASIPGACWWVIISMTTVGYGDMYPVVCAVCALCCPLWAWSSNYERLLESKFLMCKM</sequence>
<dbReference type="SUPFAM" id="SSF54695">
    <property type="entry name" value="POZ domain"/>
    <property type="match status" value="1"/>
</dbReference>
<reference evidence="15" key="3">
    <citation type="submission" date="2025-09" db="UniProtKB">
        <authorList>
            <consortium name="Ensembl"/>
        </authorList>
    </citation>
    <scope>IDENTIFICATION</scope>
</reference>
<feature type="transmembrane region" description="Helical" evidence="12">
    <location>
        <begin position="246"/>
        <end position="267"/>
    </location>
</feature>
<evidence type="ECO:0000313" key="16">
    <source>
        <dbReference type="Proteomes" id="UP000694680"/>
    </source>
</evidence>
<evidence type="ECO:0000256" key="1">
    <source>
        <dbReference type="ARBA" id="ARBA00004141"/>
    </source>
</evidence>
<dbReference type="GO" id="GO:0008076">
    <property type="term" value="C:voltage-gated potassium channel complex"/>
    <property type="evidence" value="ECO:0007669"/>
    <property type="project" value="InterPro"/>
</dbReference>
<protein>
    <submittedName>
        <fullName evidence="15">Potassium voltage-gated channel, subfamily G, member 3</fullName>
    </submittedName>
</protein>
<organism evidence="15 16">
    <name type="scientific">Gouania willdenowi</name>
    <name type="common">Blunt-snouted clingfish</name>
    <name type="synonym">Lepadogaster willdenowi</name>
    <dbReference type="NCBI Taxonomy" id="441366"/>
    <lineage>
        <taxon>Eukaryota</taxon>
        <taxon>Metazoa</taxon>
        <taxon>Chordata</taxon>
        <taxon>Craniata</taxon>
        <taxon>Vertebrata</taxon>
        <taxon>Euteleostomi</taxon>
        <taxon>Actinopterygii</taxon>
        <taxon>Neopterygii</taxon>
        <taxon>Teleostei</taxon>
        <taxon>Neoteleostei</taxon>
        <taxon>Acanthomorphata</taxon>
        <taxon>Ovalentaria</taxon>
        <taxon>Blenniimorphae</taxon>
        <taxon>Blenniiformes</taxon>
        <taxon>Gobiesocoidei</taxon>
        <taxon>Gobiesocidae</taxon>
        <taxon>Gobiesocinae</taxon>
        <taxon>Gouania</taxon>
    </lineage>
</organism>
<dbReference type="InterPro" id="IPR003971">
    <property type="entry name" value="K_chnl_volt-dep_Kv5/Kv9"/>
</dbReference>